<organism evidence="3 4">
    <name type="scientific">Paenimyroides baculatum</name>
    <dbReference type="NCBI Taxonomy" id="2608000"/>
    <lineage>
        <taxon>Bacteria</taxon>
        <taxon>Pseudomonadati</taxon>
        <taxon>Bacteroidota</taxon>
        <taxon>Flavobacteriia</taxon>
        <taxon>Flavobacteriales</taxon>
        <taxon>Flavobacteriaceae</taxon>
        <taxon>Paenimyroides</taxon>
    </lineage>
</organism>
<dbReference type="Proteomes" id="UP000325141">
    <property type="component" value="Unassembled WGS sequence"/>
</dbReference>
<accession>A0A5M6CK11</accession>
<dbReference type="InterPro" id="IPR026444">
    <property type="entry name" value="Secre_tail"/>
</dbReference>
<dbReference type="PANTHER" id="PTHR35580">
    <property type="entry name" value="CELL SURFACE GLYCOPROTEIN (S-LAYER PROTEIN)-LIKE PROTEIN"/>
    <property type="match status" value="1"/>
</dbReference>
<dbReference type="Pfam" id="PF18962">
    <property type="entry name" value="Por_Secre_tail"/>
    <property type="match status" value="1"/>
</dbReference>
<evidence type="ECO:0000313" key="3">
    <source>
        <dbReference type="EMBL" id="KAA5535561.1"/>
    </source>
</evidence>
<name>A0A5M6CK11_9FLAO</name>
<dbReference type="AlphaFoldDB" id="A0A5M6CK11"/>
<dbReference type="NCBIfam" id="TIGR04183">
    <property type="entry name" value="Por_Secre_tail"/>
    <property type="match status" value="1"/>
</dbReference>
<keyword evidence="1" id="KW-0732">Signal</keyword>
<evidence type="ECO:0000313" key="4">
    <source>
        <dbReference type="Proteomes" id="UP000325141"/>
    </source>
</evidence>
<comment type="caution">
    <text evidence="3">The sequence shown here is derived from an EMBL/GenBank/DDBJ whole genome shotgun (WGS) entry which is preliminary data.</text>
</comment>
<protein>
    <submittedName>
        <fullName evidence="3">T9SS type A sorting domain-containing protein</fullName>
    </submittedName>
</protein>
<gene>
    <name evidence="3" type="ORF">F0460_07205</name>
</gene>
<dbReference type="EMBL" id="VWSG01000004">
    <property type="protein sequence ID" value="KAA5535561.1"/>
    <property type="molecule type" value="Genomic_DNA"/>
</dbReference>
<dbReference type="PANTHER" id="PTHR35580:SF1">
    <property type="entry name" value="PHYTASE-LIKE DOMAIN-CONTAINING PROTEIN"/>
    <property type="match status" value="1"/>
</dbReference>
<proteinExistence type="predicted"/>
<keyword evidence="4" id="KW-1185">Reference proteome</keyword>
<evidence type="ECO:0000259" key="2">
    <source>
        <dbReference type="Pfam" id="PF18962"/>
    </source>
</evidence>
<reference evidence="3 4" key="1">
    <citation type="submission" date="2019-09" db="EMBL/GenBank/DDBJ databases">
        <title>Genome sequence and assembly of Flavobacterium sp.</title>
        <authorList>
            <person name="Chhetri G."/>
        </authorList>
    </citation>
    <scope>NUCLEOTIDE SEQUENCE [LARGE SCALE GENOMIC DNA]</scope>
    <source>
        <strain evidence="3 4">SNL9</strain>
    </source>
</reference>
<feature type="domain" description="Secretion system C-terminal sorting" evidence="2">
    <location>
        <begin position="610"/>
        <end position="676"/>
    </location>
</feature>
<dbReference type="InterPro" id="IPR052918">
    <property type="entry name" value="Motility_Chemotaxis_Reg"/>
</dbReference>
<evidence type="ECO:0000256" key="1">
    <source>
        <dbReference type="ARBA" id="ARBA00022729"/>
    </source>
</evidence>
<sequence length="680" mass="75215">MQRILLSLYYHSTSISIRDVFYWIFHIRSFSYSYTCFAEVENLEFQKLNTHLKGIREFIKRTSEKQLPEITCRHYKISINKMFLLTFCMFFSMIASAQNYKWEWALSGGGVQGADQIYDVKVGTDNNYYFIGSLYGTIGTQLNGAVVSSNNSSIGGNDIFLFSTTCDGTVRWSQSIGGQGPLDRAFNLVLDANNNVYVGVHINAVSSSVSFSPNPNHSTPSLPNSEAYKRIYLVKYNSNGLYQGRKALQGAVNNTNNQAQLLDLFIDNDTVHFITGLRFGTHLDNNVTVSTAITGFQYFIVKYDTNLNYVSSVALPIADGTGFSNSPVRFAYDNNLNRYYVGSTREEGAGLIPLTYAGKTVVNRSYILAFNGINGSVEWLREIYSAPVNGLSPQLNLINSLVLDSNSDIYVGGSIYRSPNEVNLKFYDPTDLSIAPYFFTPGATWTMPMITRLNSMGQVQWIQTTSAYNSNALTPGPRYGQGIGVNTNEVVLGAQGANEFWDNFQIQRPISYQPDPLLIRISKQTGAVVAIDEIKGSSTENQRITVVAADNDGNYIAGGTFTGSLFTNSVSSVPTTYSVGDIDFFVSKLAASTCGTSVSTYKFNKLNVNVYPNPTNDIVKIETEENLKNYEVYNVLGQQIQKGMFSNNEQINLHNATAGTYFIKVTTTQGSSATVKVVKN</sequence>